<comment type="similarity">
    <text evidence="3">Belongs to the BRAT1 family.</text>
</comment>
<dbReference type="PANTHER" id="PTHR21331">
    <property type="entry name" value="BRCA1-ASSOCIATED ATM ACTIVATOR 1"/>
    <property type="match status" value="1"/>
</dbReference>
<feature type="region of interest" description="Disordered" evidence="4">
    <location>
        <begin position="860"/>
        <end position="909"/>
    </location>
</feature>
<evidence type="ECO:0000313" key="6">
    <source>
        <dbReference type="Proteomes" id="UP000838412"/>
    </source>
</evidence>
<evidence type="ECO:0000256" key="4">
    <source>
        <dbReference type="SAM" id="MobiDB-lite"/>
    </source>
</evidence>
<feature type="compositionally biased region" description="Polar residues" evidence="4">
    <location>
        <begin position="1036"/>
        <end position="1046"/>
    </location>
</feature>
<feature type="region of interest" description="Disordered" evidence="4">
    <location>
        <begin position="1010"/>
        <end position="1075"/>
    </location>
</feature>
<dbReference type="InterPro" id="IPR038904">
    <property type="entry name" value="BRAT1"/>
</dbReference>
<dbReference type="PANTHER" id="PTHR21331:SF2">
    <property type="entry name" value="BRCA1-ASSOCIATED ATM ACTIVATOR 1"/>
    <property type="match status" value="1"/>
</dbReference>
<protein>
    <submittedName>
        <fullName evidence="5">BRAT1 protein</fullName>
    </submittedName>
</protein>
<comment type="subcellular location">
    <subcellularLocation>
        <location evidence="1">Cytoplasm</location>
    </subcellularLocation>
</comment>
<feature type="compositionally biased region" description="Low complexity" evidence="4">
    <location>
        <begin position="1053"/>
        <end position="1063"/>
    </location>
</feature>
<feature type="compositionally biased region" description="Low complexity" evidence="4">
    <location>
        <begin position="863"/>
        <end position="902"/>
    </location>
</feature>
<dbReference type="OrthoDB" id="10057956at2759"/>
<gene>
    <name evidence="5" type="primary">BRAT1</name>
    <name evidence="5" type="ORF">BLAG_LOCUS12723</name>
</gene>
<dbReference type="GO" id="GO:0006974">
    <property type="term" value="P:DNA damage response"/>
    <property type="evidence" value="ECO:0007669"/>
    <property type="project" value="InterPro"/>
</dbReference>
<evidence type="ECO:0000256" key="2">
    <source>
        <dbReference type="ARBA" id="ARBA00022490"/>
    </source>
</evidence>
<dbReference type="SUPFAM" id="SSF48371">
    <property type="entry name" value="ARM repeat"/>
    <property type="match status" value="1"/>
</dbReference>
<accession>A0A8J9ZG54</accession>
<organism evidence="5 6">
    <name type="scientific">Branchiostoma lanceolatum</name>
    <name type="common">Common lancelet</name>
    <name type="synonym">Amphioxus lanceolatum</name>
    <dbReference type="NCBI Taxonomy" id="7740"/>
    <lineage>
        <taxon>Eukaryota</taxon>
        <taxon>Metazoa</taxon>
        <taxon>Chordata</taxon>
        <taxon>Cephalochordata</taxon>
        <taxon>Leptocardii</taxon>
        <taxon>Amphioxiformes</taxon>
        <taxon>Branchiostomatidae</taxon>
        <taxon>Branchiostoma</taxon>
    </lineage>
</organism>
<dbReference type="Proteomes" id="UP000838412">
    <property type="component" value="Chromosome 2"/>
</dbReference>
<dbReference type="InterPro" id="IPR011989">
    <property type="entry name" value="ARM-like"/>
</dbReference>
<keyword evidence="2" id="KW-0963">Cytoplasm</keyword>
<dbReference type="AlphaFoldDB" id="A0A8J9ZG54"/>
<proteinExistence type="inferred from homology"/>
<name>A0A8J9ZG54_BRALA</name>
<sequence length="1182" mass="128769">MDNMDPLPQDRCVLPQDRCILLSQVWAVLLDPDMTVQDDTSLQKLISWVERITAEPGHVLLSPLSGTLHFLQELRNLQSPNEVLAFGLRVAGCLASTLRGFSVLHARPDLLEELFVEVPRSQRFKVPNIRDSWLKGLRSLVRHRDGLRWLLASDVLPQVVKCTTDSSRFVALSACRLLASSLVLSHSLASTDSPVTMATHPPVTMSTHPPVTMGTHPPVTMATHPPVTMSTQHLVSPNPPVTMATQHQVSPNPPVTMSTHPPVTMGTHPPVTMATHPPVTMSTQHLVSPNPPVTMATQHLVSPNPPVTMPTQHQVSSNPPVTMATHPPVNVATQYLTSPNPPVTMATQHEASPSPPVTMATQHQVSPNPPVTMATQHLASTDPPVTMATQHLASTGPLVTMAPEHPAIPNMAEQADSPDLPSLTATILSYLDDQLNSTAPGCTAAGLKVIAEVWRLTSGQKLTSDPTRRWFPLTSDLRKRWFLLLRSNSRDVRTAAREVLQAVLEQRSGTADLVPDWETLLSLPAVLADPREAGQVIAVLCISSPLPKGFPEDYYDRLLQQTLQPLQQTLQPLHGILQASQAQQSSRAVVSAVCCSLSALETFISKGCVCGDQRRVQQVLTHLAGVLSASAGTAEQTCSPPAAGVLQGNPRVIKAAAQTLMCLLTQTDVGSEPVLKEVTNSLVSILDRTEADCMVVCKCLQATATLMTKAPVAAAWVFSNPTTQAGLSAVLQRRLCDPRWEIRDSVFEFLAAVMAGSKDHGQVASWLVEGGFHCSIWDCVKSGYGYTQASAVAALAQSPVIPTVWDALLRDAQLTEEAVLDMLVQIVGSDVDTAVRTAAILCLSFWVQESDGLRRAILKSSDEQQQPQQQQHQYEQQQKQKQQEQQEQQQQQENQQQQQKQQQQKHESHRVAEAIVGEATYDLVVNCSDRSSGVKQLPLAAANPEATNQQTNRVLKILQAVTKDLDWEVKLAALGFWEHVIVYYLPGYVAGSVVQGSNLMCNTDVQSSNLGSEAHGQDRGSVVEGSNPAYKACSQHGGTDVQSSNPGYKAHSQDGGSDVQSSDPRYEAHSQSSRHEAGDADFKLVLEQLSSHGCLKLLIDAVDDYDRPVAEKACRMLKELKKAMISGSDQEQEDFLTYLRETDFEKILETKTGEESSLESLLEDILSGARQREGNQKDCYDD</sequence>
<dbReference type="EMBL" id="OV696687">
    <property type="protein sequence ID" value="CAH1252715.1"/>
    <property type="molecule type" value="Genomic_DNA"/>
</dbReference>
<feature type="compositionally biased region" description="Basic and acidic residues" evidence="4">
    <location>
        <begin position="1064"/>
        <end position="1075"/>
    </location>
</feature>
<dbReference type="GO" id="GO:0005634">
    <property type="term" value="C:nucleus"/>
    <property type="evidence" value="ECO:0007669"/>
    <property type="project" value="TreeGrafter"/>
</dbReference>
<evidence type="ECO:0000256" key="1">
    <source>
        <dbReference type="ARBA" id="ARBA00004496"/>
    </source>
</evidence>
<dbReference type="GO" id="GO:0008283">
    <property type="term" value="P:cell population proliferation"/>
    <property type="evidence" value="ECO:0007669"/>
    <property type="project" value="InterPro"/>
</dbReference>
<evidence type="ECO:0000256" key="3">
    <source>
        <dbReference type="ARBA" id="ARBA00061308"/>
    </source>
</evidence>
<dbReference type="GO" id="GO:0005737">
    <property type="term" value="C:cytoplasm"/>
    <property type="evidence" value="ECO:0007669"/>
    <property type="project" value="UniProtKB-SubCell"/>
</dbReference>
<evidence type="ECO:0000313" key="5">
    <source>
        <dbReference type="EMBL" id="CAH1252715.1"/>
    </source>
</evidence>
<dbReference type="InterPro" id="IPR016024">
    <property type="entry name" value="ARM-type_fold"/>
</dbReference>
<keyword evidence="6" id="KW-1185">Reference proteome</keyword>
<feature type="region of interest" description="Disordered" evidence="4">
    <location>
        <begin position="345"/>
        <end position="367"/>
    </location>
</feature>
<reference evidence="5" key="1">
    <citation type="submission" date="2022-01" db="EMBL/GenBank/DDBJ databases">
        <authorList>
            <person name="Braso-Vives M."/>
        </authorList>
    </citation>
    <scope>NUCLEOTIDE SEQUENCE</scope>
</reference>
<dbReference type="Gene3D" id="1.25.10.10">
    <property type="entry name" value="Leucine-rich Repeat Variant"/>
    <property type="match status" value="1"/>
</dbReference>